<feature type="domain" description="DUF7886" evidence="1">
    <location>
        <begin position="131"/>
        <end position="274"/>
    </location>
</feature>
<dbReference type="Pfam" id="PF25377">
    <property type="entry name" value="DUF7886"/>
    <property type="match status" value="1"/>
</dbReference>
<protein>
    <recommendedName>
        <fullName evidence="1">DUF7886 domain-containing protein</fullName>
    </recommendedName>
</protein>
<organism evidence="2 3">
    <name type="scientific">Sinanodonta woodiana</name>
    <name type="common">Chinese pond mussel</name>
    <name type="synonym">Anodonta woodiana</name>
    <dbReference type="NCBI Taxonomy" id="1069815"/>
    <lineage>
        <taxon>Eukaryota</taxon>
        <taxon>Metazoa</taxon>
        <taxon>Spiralia</taxon>
        <taxon>Lophotrochozoa</taxon>
        <taxon>Mollusca</taxon>
        <taxon>Bivalvia</taxon>
        <taxon>Autobranchia</taxon>
        <taxon>Heteroconchia</taxon>
        <taxon>Palaeoheterodonta</taxon>
        <taxon>Unionida</taxon>
        <taxon>Unionoidea</taxon>
        <taxon>Unionidae</taxon>
        <taxon>Unioninae</taxon>
        <taxon>Sinanodonta</taxon>
    </lineage>
</organism>
<name>A0ABD3UHW4_SINWO</name>
<dbReference type="InterPro" id="IPR057208">
    <property type="entry name" value="DUF7886"/>
</dbReference>
<dbReference type="PANTHER" id="PTHR47915:SF1">
    <property type="entry name" value="SI:DKEY-19B23.7"/>
    <property type="match status" value="1"/>
</dbReference>
<dbReference type="AlphaFoldDB" id="A0ABD3UHW4"/>
<evidence type="ECO:0000313" key="3">
    <source>
        <dbReference type="Proteomes" id="UP001634394"/>
    </source>
</evidence>
<comment type="caution">
    <text evidence="2">The sequence shown here is derived from an EMBL/GenBank/DDBJ whole genome shotgun (WGS) entry which is preliminary data.</text>
</comment>
<dbReference type="EMBL" id="JBJQND010000016">
    <property type="protein sequence ID" value="KAL3848607.1"/>
    <property type="molecule type" value="Genomic_DNA"/>
</dbReference>
<accession>A0ABD3UHW4</accession>
<reference evidence="2 3" key="1">
    <citation type="submission" date="2024-11" db="EMBL/GenBank/DDBJ databases">
        <title>Chromosome-level genome assembly of the freshwater bivalve Anodonta woodiana.</title>
        <authorList>
            <person name="Chen X."/>
        </authorList>
    </citation>
    <scope>NUCLEOTIDE SEQUENCE [LARGE SCALE GENOMIC DNA]</scope>
    <source>
        <strain evidence="2">MN2024</strain>
        <tissue evidence="2">Gills</tissue>
    </source>
</reference>
<evidence type="ECO:0000259" key="1">
    <source>
        <dbReference type="Pfam" id="PF25377"/>
    </source>
</evidence>
<dbReference type="PANTHER" id="PTHR47915">
    <property type="entry name" value="SI:DKEY-19B23.7"/>
    <property type="match status" value="1"/>
</dbReference>
<gene>
    <name evidence="2" type="ORF">ACJMK2_019456</name>
</gene>
<dbReference type="Proteomes" id="UP001634394">
    <property type="component" value="Unassembled WGS sequence"/>
</dbReference>
<proteinExistence type="predicted"/>
<keyword evidence="3" id="KW-1185">Reference proteome</keyword>
<evidence type="ECO:0000313" key="2">
    <source>
        <dbReference type="EMBL" id="KAL3848607.1"/>
    </source>
</evidence>
<sequence length="334" mass="37965">MFFICKPSPVAEMDAATQESAMKKKLQSFLSEMLRMATVKGFKYFVMYIRGKEEIVLSVVNEQQIPSNTFCIDNSVPNKGRRVSKVEVLSTSESFSSTNLPYDQRSLLLSQRSQMVLSTHGVSGVGLPPASPSEAEFNVDDSSTLFLVAGYARYICPYVWVRSNHERLVKLTGDSQREKDNPLRLKSTLKWKDRDVYIWDLVAEVVKLCTYPAPTNPFAIDFDYFTQLPLPERVLATAAMVQFLQKILICTPEEKQYAGQVFEELQLITKHHYQALKELIQQGHLPIVYQQQQMSQESNQGRQVTTQRSRNLSYKEPGVSETGLCHGYGTVSMF</sequence>